<reference evidence="2" key="1">
    <citation type="submission" date="2022-12" db="EMBL/GenBank/DDBJ databases">
        <authorList>
            <person name="Petersen C."/>
        </authorList>
    </citation>
    <scope>NUCLEOTIDE SEQUENCE</scope>
    <source>
        <strain evidence="2">IBT 30728</strain>
    </source>
</reference>
<sequence>MSDVIRHHLRSDVKLHPPPTIRIKTKSRIPPPPSRRQDSPLPFFSTIAPPFLDMTTPCIGDLRNGDNHSAEWCTTTHWTADTD</sequence>
<feature type="region of interest" description="Disordered" evidence="1">
    <location>
        <begin position="1"/>
        <end position="43"/>
    </location>
</feature>
<reference evidence="2" key="2">
    <citation type="journal article" date="2023" name="IMA Fungus">
        <title>Comparative genomic study of the Penicillium genus elucidates a diverse pangenome and 15 lateral gene transfer events.</title>
        <authorList>
            <person name="Petersen C."/>
            <person name="Sorensen T."/>
            <person name="Nielsen M.R."/>
            <person name="Sondergaard T.E."/>
            <person name="Sorensen J.L."/>
            <person name="Fitzpatrick D.A."/>
            <person name="Frisvad J.C."/>
            <person name="Nielsen K.L."/>
        </authorList>
    </citation>
    <scope>NUCLEOTIDE SEQUENCE</scope>
    <source>
        <strain evidence="2">IBT 30728</strain>
    </source>
</reference>
<accession>A0A9W9XHL5</accession>
<evidence type="ECO:0000256" key="1">
    <source>
        <dbReference type="SAM" id="MobiDB-lite"/>
    </source>
</evidence>
<organism evidence="2 3">
    <name type="scientific">Penicillium diatomitis</name>
    <dbReference type="NCBI Taxonomy" id="2819901"/>
    <lineage>
        <taxon>Eukaryota</taxon>
        <taxon>Fungi</taxon>
        <taxon>Dikarya</taxon>
        <taxon>Ascomycota</taxon>
        <taxon>Pezizomycotina</taxon>
        <taxon>Eurotiomycetes</taxon>
        <taxon>Eurotiomycetidae</taxon>
        <taxon>Eurotiales</taxon>
        <taxon>Aspergillaceae</taxon>
        <taxon>Penicillium</taxon>
    </lineage>
</organism>
<evidence type="ECO:0000313" key="2">
    <source>
        <dbReference type="EMBL" id="KAJ5493141.1"/>
    </source>
</evidence>
<dbReference type="AlphaFoldDB" id="A0A9W9XHL5"/>
<evidence type="ECO:0000313" key="3">
    <source>
        <dbReference type="Proteomes" id="UP001148312"/>
    </source>
</evidence>
<comment type="caution">
    <text evidence="2">The sequence shown here is derived from an EMBL/GenBank/DDBJ whole genome shotgun (WGS) entry which is preliminary data.</text>
</comment>
<feature type="compositionally biased region" description="Basic and acidic residues" evidence="1">
    <location>
        <begin position="1"/>
        <end position="15"/>
    </location>
</feature>
<dbReference type="EMBL" id="JAPWDQ010000002">
    <property type="protein sequence ID" value="KAJ5493141.1"/>
    <property type="molecule type" value="Genomic_DNA"/>
</dbReference>
<proteinExistence type="predicted"/>
<gene>
    <name evidence="2" type="ORF">N7539_001887</name>
</gene>
<dbReference type="Proteomes" id="UP001148312">
    <property type="component" value="Unassembled WGS sequence"/>
</dbReference>
<dbReference type="RefSeq" id="XP_056793521.1">
    <property type="nucleotide sequence ID" value="XM_056931490.1"/>
</dbReference>
<name>A0A9W9XHL5_9EURO</name>
<protein>
    <submittedName>
        <fullName evidence="2">Uncharacterized protein</fullName>
    </submittedName>
</protein>
<dbReference type="GeneID" id="81621739"/>
<keyword evidence="3" id="KW-1185">Reference proteome</keyword>